<dbReference type="EMBL" id="SBIP01000006">
    <property type="protein sequence ID" value="RWX74829.1"/>
    <property type="molecule type" value="Genomic_DNA"/>
</dbReference>
<keyword evidence="2" id="KW-1185">Reference proteome</keyword>
<organism evidence="1 2">
    <name type="scientific">Neorhizobium lilium</name>
    <dbReference type="NCBI Taxonomy" id="2503024"/>
    <lineage>
        <taxon>Bacteria</taxon>
        <taxon>Pseudomonadati</taxon>
        <taxon>Pseudomonadota</taxon>
        <taxon>Alphaproteobacteria</taxon>
        <taxon>Hyphomicrobiales</taxon>
        <taxon>Rhizobiaceae</taxon>
        <taxon>Rhizobium/Agrobacterium group</taxon>
        <taxon>Neorhizobium</taxon>
    </lineage>
</organism>
<evidence type="ECO:0000313" key="1">
    <source>
        <dbReference type="EMBL" id="RWX74829.1"/>
    </source>
</evidence>
<comment type="caution">
    <text evidence="1">The sequence shown here is derived from an EMBL/GenBank/DDBJ whole genome shotgun (WGS) entry which is preliminary data.</text>
</comment>
<gene>
    <name evidence="1" type="ORF">EPK99_23325</name>
</gene>
<name>A0A3S3TU39_9HYPH</name>
<evidence type="ECO:0000313" key="2">
    <source>
        <dbReference type="Proteomes" id="UP000287687"/>
    </source>
</evidence>
<dbReference type="AlphaFoldDB" id="A0A3S3TU39"/>
<dbReference type="Proteomes" id="UP000287687">
    <property type="component" value="Unassembled WGS sequence"/>
</dbReference>
<dbReference type="RefSeq" id="WP_128445490.1">
    <property type="nucleotide sequence ID" value="NZ_SBIP01000006.1"/>
</dbReference>
<proteinExistence type="predicted"/>
<sequence>MLDVAPLGLKVRYFEFTPDVSTRFNAILAGAGFNGSIAMLSVEEISAFFRANTPPLLAEALFELKNSEPDTLVIVGGIAELPWSEQRSDLVAADYARTLQERDAFLAFRSHWLVTGLFDLIGLRLMKTNVLVRPRPDGKISGPDAHRDMNPISALTTVCNYAPAETQFVDMPACLRSLAADFKQRFVFEPGAHGGYPITLSEFEVRLNELRFLGDGRVHALVPCQSNRNEDLAQYEAALSEFSVGLTIEPGTIVMWNTLYHRAMPAETAVAPIFGRFSRVALFWGGR</sequence>
<reference evidence="1 2" key="1">
    <citation type="submission" date="2019-01" db="EMBL/GenBank/DDBJ databases">
        <title>The draft genome of Rhizobium sp. 24NR.</title>
        <authorList>
            <person name="Liu L."/>
            <person name="Liang L."/>
            <person name="Shi S."/>
            <person name="Xu L."/>
            <person name="Wang X."/>
            <person name="Li L."/>
            <person name="Zhang X."/>
        </authorList>
    </citation>
    <scope>NUCLEOTIDE SEQUENCE [LARGE SCALE GENOMIC DNA]</scope>
    <source>
        <strain evidence="1 2">24NR</strain>
    </source>
</reference>
<accession>A0A3S3TU39</accession>
<protein>
    <submittedName>
        <fullName evidence="1">Uncharacterized protein</fullName>
    </submittedName>
</protein>